<comment type="caution">
    <text evidence="1">The sequence shown here is derived from an EMBL/GenBank/DDBJ whole genome shotgun (WGS) entry which is preliminary data.</text>
</comment>
<sequence>MTDVLKLLRVVSVSDESLLSLLMEERPLSPATVQSGNITAMGMAMTMTATPTNATVGTMGTTETTGTAEERIQISFEVTKANVQMFQQLFDPGSGGFLKHGKMLSWFLSLFPSQSQ</sequence>
<reference evidence="1" key="1">
    <citation type="journal article" date="2023" name="Mol. Biol. Evol.">
        <title>Third-Generation Sequencing Reveals the Adaptive Role of the Epigenome in Three Deep-Sea Polychaetes.</title>
        <authorList>
            <person name="Perez M."/>
            <person name="Aroh O."/>
            <person name="Sun Y."/>
            <person name="Lan Y."/>
            <person name="Juniper S.K."/>
            <person name="Young C.R."/>
            <person name="Angers B."/>
            <person name="Qian P.Y."/>
        </authorList>
    </citation>
    <scope>NUCLEOTIDE SEQUENCE</scope>
    <source>
        <strain evidence="1">R07B-5</strain>
    </source>
</reference>
<name>A0AAD9NVN1_RIDPI</name>
<evidence type="ECO:0000313" key="2">
    <source>
        <dbReference type="Proteomes" id="UP001209878"/>
    </source>
</evidence>
<evidence type="ECO:0000313" key="1">
    <source>
        <dbReference type="EMBL" id="KAK2182708.1"/>
    </source>
</evidence>
<dbReference type="Proteomes" id="UP001209878">
    <property type="component" value="Unassembled WGS sequence"/>
</dbReference>
<proteinExistence type="predicted"/>
<keyword evidence="2" id="KW-1185">Reference proteome</keyword>
<dbReference type="EMBL" id="JAODUO010000339">
    <property type="protein sequence ID" value="KAK2182708.1"/>
    <property type="molecule type" value="Genomic_DNA"/>
</dbReference>
<accession>A0AAD9NVN1</accession>
<dbReference type="AlphaFoldDB" id="A0AAD9NVN1"/>
<protein>
    <submittedName>
        <fullName evidence="1">Uncharacterized protein</fullName>
    </submittedName>
</protein>
<gene>
    <name evidence="1" type="ORF">NP493_340g02008</name>
</gene>
<organism evidence="1 2">
    <name type="scientific">Ridgeia piscesae</name>
    <name type="common">Tubeworm</name>
    <dbReference type="NCBI Taxonomy" id="27915"/>
    <lineage>
        <taxon>Eukaryota</taxon>
        <taxon>Metazoa</taxon>
        <taxon>Spiralia</taxon>
        <taxon>Lophotrochozoa</taxon>
        <taxon>Annelida</taxon>
        <taxon>Polychaeta</taxon>
        <taxon>Sedentaria</taxon>
        <taxon>Canalipalpata</taxon>
        <taxon>Sabellida</taxon>
        <taxon>Siboglinidae</taxon>
        <taxon>Ridgeia</taxon>
    </lineage>
</organism>